<dbReference type="CDD" id="cd04730">
    <property type="entry name" value="NPD_like"/>
    <property type="match status" value="1"/>
</dbReference>
<dbReference type="PANTHER" id="PTHR42747">
    <property type="entry name" value="NITRONATE MONOOXYGENASE-RELATED"/>
    <property type="match status" value="1"/>
</dbReference>
<dbReference type="AlphaFoldDB" id="A0A5C5UD23"/>
<gene>
    <name evidence="10" type="ORF">FRX94_09365</name>
</gene>
<evidence type="ECO:0000256" key="4">
    <source>
        <dbReference type="ARBA" id="ARBA00022630"/>
    </source>
</evidence>
<protein>
    <recommendedName>
        <fullName evidence="8">Propionate 3-nitronate monooxygenase</fullName>
    </recommendedName>
</protein>
<dbReference type="PANTHER" id="PTHR42747:SF3">
    <property type="entry name" value="NITRONATE MONOOXYGENASE-RELATED"/>
    <property type="match status" value="1"/>
</dbReference>
<comment type="similarity">
    <text evidence="2">Belongs to the nitronate monooxygenase family. NMO class I subfamily.</text>
</comment>
<dbReference type="Pfam" id="PF03060">
    <property type="entry name" value="NMO"/>
    <property type="match status" value="1"/>
</dbReference>
<proteinExistence type="inferred from homology"/>
<evidence type="ECO:0000313" key="11">
    <source>
        <dbReference type="Proteomes" id="UP000320791"/>
    </source>
</evidence>
<dbReference type="EMBL" id="VOHM01000021">
    <property type="protein sequence ID" value="TWT23974.1"/>
    <property type="molecule type" value="Genomic_DNA"/>
</dbReference>
<evidence type="ECO:0000256" key="3">
    <source>
        <dbReference type="ARBA" id="ARBA00022575"/>
    </source>
</evidence>
<dbReference type="GO" id="GO:0018580">
    <property type="term" value="F:nitronate monooxygenase activity"/>
    <property type="evidence" value="ECO:0007669"/>
    <property type="project" value="InterPro"/>
</dbReference>
<keyword evidence="6" id="KW-0560">Oxidoreductase</keyword>
<evidence type="ECO:0000256" key="2">
    <source>
        <dbReference type="ARBA" id="ARBA00009881"/>
    </source>
</evidence>
<keyword evidence="11" id="KW-1185">Reference proteome</keyword>
<keyword evidence="3" id="KW-0216">Detoxification</keyword>
<comment type="caution">
    <text evidence="10">The sequence shown here is derived from an EMBL/GenBank/DDBJ whole genome shotgun (WGS) entry which is preliminary data.</text>
</comment>
<evidence type="ECO:0000256" key="8">
    <source>
        <dbReference type="ARBA" id="ARBA00031155"/>
    </source>
</evidence>
<dbReference type="SUPFAM" id="SSF51412">
    <property type="entry name" value="Inosine monophosphate dehydrogenase (IMPDH)"/>
    <property type="match status" value="1"/>
</dbReference>
<dbReference type="GO" id="GO:0009636">
    <property type="term" value="P:response to toxic substance"/>
    <property type="evidence" value="ECO:0007669"/>
    <property type="project" value="UniProtKB-KW"/>
</dbReference>
<keyword evidence="4" id="KW-0285">Flavoprotein</keyword>
<evidence type="ECO:0000256" key="1">
    <source>
        <dbReference type="ARBA" id="ARBA00001917"/>
    </source>
</evidence>
<dbReference type="Gene3D" id="3.20.20.70">
    <property type="entry name" value="Aldolase class I"/>
    <property type="match status" value="1"/>
</dbReference>
<dbReference type="InterPro" id="IPR004136">
    <property type="entry name" value="NMO"/>
</dbReference>
<sequence>MGVLDEMTVPVIAAPMAGGPSTPELVAAVAAAGGFGFLAAGYLSSTQLEAKMRAVGRWYGVNLFAPQAEPEDLGPVAEYAQRLAEEFEKAGVGPGDYRTVDPTDGWAEKLDLVCEAARDGWGPAVVSVTFGLPSVAEIRRLQEAGIEVWASVASVAAAREAVGRGVDTLVVQGPEAGGHRATLTVAETPSEMPLRDMIAELSGLSLVAAGGIMDAEPLSWPGVRAIACGTAFLLADEAGTGAVQREALKRARKTATTRAYSGRVARGVETKFLADNVDAPAVYPHVNAMMGPLRAAAPEYAATWAGTGVGRIVQAPAAEIVARIMGGSESQSSEV</sequence>
<keyword evidence="7 10" id="KW-0503">Monooxygenase</keyword>
<comment type="cofactor">
    <cofactor evidence="1">
        <name>FMN</name>
        <dbReference type="ChEBI" id="CHEBI:58210"/>
    </cofactor>
</comment>
<dbReference type="RefSeq" id="WP_146324914.1">
    <property type="nucleotide sequence ID" value="NZ_BAABLR010000003.1"/>
</dbReference>
<evidence type="ECO:0000256" key="9">
    <source>
        <dbReference type="ARBA" id="ARBA00049401"/>
    </source>
</evidence>
<accession>A0A5C5UD23</accession>
<dbReference type="InterPro" id="IPR013785">
    <property type="entry name" value="Aldolase_TIM"/>
</dbReference>
<dbReference type="Proteomes" id="UP000320791">
    <property type="component" value="Unassembled WGS sequence"/>
</dbReference>
<evidence type="ECO:0000256" key="5">
    <source>
        <dbReference type="ARBA" id="ARBA00022643"/>
    </source>
</evidence>
<name>A0A5C5UD23_9CORY</name>
<evidence type="ECO:0000256" key="7">
    <source>
        <dbReference type="ARBA" id="ARBA00023033"/>
    </source>
</evidence>
<evidence type="ECO:0000256" key="6">
    <source>
        <dbReference type="ARBA" id="ARBA00023002"/>
    </source>
</evidence>
<organism evidence="10 11">
    <name type="scientific">Corynebacterium canis</name>
    <dbReference type="NCBI Taxonomy" id="679663"/>
    <lineage>
        <taxon>Bacteria</taxon>
        <taxon>Bacillati</taxon>
        <taxon>Actinomycetota</taxon>
        <taxon>Actinomycetes</taxon>
        <taxon>Mycobacteriales</taxon>
        <taxon>Corynebacteriaceae</taxon>
        <taxon>Corynebacterium</taxon>
    </lineage>
</organism>
<keyword evidence="5" id="KW-0288">FMN</keyword>
<comment type="catalytic activity">
    <reaction evidence="9">
        <text>3 propionate 3-nitronate + 3 O2 + H2O = 3 3-oxopropanoate + 2 nitrate + nitrite + H2O2 + 3 H(+)</text>
        <dbReference type="Rhea" id="RHEA:57332"/>
        <dbReference type="ChEBI" id="CHEBI:15377"/>
        <dbReference type="ChEBI" id="CHEBI:15378"/>
        <dbReference type="ChEBI" id="CHEBI:15379"/>
        <dbReference type="ChEBI" id="CHEBI:16240"/>
        <dbReference type="ChEBI" id="CHEBI:16301"/>
        <dbReference type="ChEBI" id="CHEBI:17632"/>
        <dbReference type="ChEBI" id="CHEBI:33190"/>
        <dbReference type="ChEBI" id="CHEBI:136067"/>
    </reaction>
</comment>
<evidence type="ECO:0000313" key="10">
    <source>
        <dbReference type="EMBL" id="TWT23974.1"/>
    </source>
</evidence>
<dbReference type="OrthoDB" id="9778912at2"/>
<reference evidence="10 11" key="1">
    <citation type="submission" date="2019-08" db="EMBL/GenBank/DDBJ databases">
        <authorList>
            <person name="Lei W."/>
        </authorList>
    </citation>
    <scope>NUCLEOTIDE SEQUENCE [LARGE SCALE GENOMIC DNA]</scope>
    <source>
        <strain evidence="10 11">CCUG 58627</strain>
    </source>
</reference>